<dbReference type="GO" id="GO:0005886">
    <property type="term" value="C:plasma membrane"/>
    <property type="evidence" value="ECO:0007669"/>
    <property type="project" value="UniProtKB-SubCell"/>
</dbReference>
<reference evidence="8" key="1">
    <citation type="submission" date="2016-12" db="EMBL/GenBank/DDBJ databases">
        <title>Draft Genome Sequences od Carboxydothermus pertinax and islandicus, Hydrogenogenic Carboxydotrophic Bacteria.</title>
        <authorList>
            <person name="Fukuyama Y."/>
            <person name="Ohmae K."/>
            <person name="Yoneda Y."/>
            <person name="Yoshida T."/>
            <person name="Sako Y."/>
        </authorList>
    </citation>
    <scope>NUCLEOTIDE SEQUENCE [LARGE SCALE GENOMIC DNA]</scope>
    <source>
        <strain evidence="8">Ug1</strain>
    </source>
</reference>
<comment type="caution">
    <text evidence="7">The sequence shown here is derived from an EMBL/GenBank/DDBJ whole genome shotgun (WGS) entry which is preliminary data.</text>
</comment>
<evidence type="ECO:0000256" key="5">
    <source>
        <dbReference type="ARBA" id="ARBA00023136"/>
    </source>
</evidence>
<feature type="transmembrane region" description="Helical" evidence="6">
    <location>
        <begin position="44"/>
        <end position="61"/>
    </location>
</feature>
<dbReference type="AlphaFoldDB" id="A0A1L8CYR2"/>
<feature type="transmembrane region" description="Helical" evidence="6">
    <location>
        <begin position="111"/>
        <end position="128"/>
    </location>
</feature>
<keyword evidence="5 6" id="KW-0472">Membrane</keyword>
<evidence type="ECO:0000256" key="1">
    <source>
        <dbReference type="ARBA" id="ARBA00004651"/>
    </source>
</evidence>
<keyword evidence="4 6" id="KW-1133">Transmembrane helix</keyword>
<evidence type="ECO:0000256" key="4">
    <source>
        <dbReference type="ARBA" id="ARBA00022989"/>
    </source>
</evidence>
<dbReference type="RefSeq" id="WP_075860439.1">
    <property type="nucleotide sequence ID" value="NZ_BDJK01000095.1"/>
</dbReference>
<name>A0A1L8CYR2_9THEO</name>
<feature type="transmembrane region" description="Helical" evidence="6">
    <location>
        <begin position="73"/>
        <end position="91"/>
    </location>
</feature>
<feature type="transmembrane region" description="Helical" evidence="6">
    <location>
        <begin position="7"/>
        <end position="32"/>
    </location>
</feature>
<dbReference type="Proteomes" id="UP000187485">
    <property type="component" value="Unassembled WGS sequence"/>
</dbReference>
<protein>
    <submittedName>
        <fullName evidence="7">Uncharacterized protein</fullName>
    </submittedName>
</protein>
<dbReference type="EMBL" id="BDJK01000095">
    <property type="protein sequence ID" value="GAV24065.1"/>
    <property type="molecule type" value="Genomic_DNA"/>
</dbReference>
<sequence length="137" mass="15583">MFNVVKYLLWIEYLIHLVVVFMLVVAVGGIILNTFTGFSITKNVLLLISNALLIMIIKEVIWTVIKFFKKERFSVASFILIGIISAIRQSLFVEAQISLNKSHSWEPLYEIGVNTLIILVLSISYFIVKKAEVCSND</sequence>
<evidence type="ECO:0000313" key="7">
    <source>
        <dbReference type="EMBL" id="GAV24065.1"/>
    </source>
</evidence>
<keyword evidence="3 6" id="KW-0812">Transmembrane</keyword>
<dbReference type="InterPro" id="IPR020948">
    <property type="entry name" value="P_starv_induced_PsiE-like"/>
</dbReference>
<keyword evidence="2" id="KW-1003">Cell membrane</keyword>
<evidence type="ECO:0000256" key="6">
    <source>
        <dbReference type="SAM" id="Phobius"/>
    </source>
</evidence>
<gene>
    <name evidence="7" type="ORF">cpu_25750</name>
</gene>
<accession>A0A1L8CYR2</accession>
<comment type="subcellular location">
    <subcellularLocation>
        <location evidence="1">Cell membrane</location>
        <topology evidence="1">Multi-pass membrane protein</topology>
    </subcellularLocation>
</comment>
<evidence type="ECO:0000313" key="8">
    <source>
        <dbReference type="Proteomes" id="UP000187485"/>
    </source>
</evidence>
<keyword evidence="8" id="KW-1185">Reference proteome</keyword>
<proteinExistence type="predicted"/>
<organism evidence="7 8">
    <name type="scientific">Carboxydothermus pertinax</name>
    <dbReference type="NCBI Taxonomy" id="870242"/>
    <lineage>
        <taxon>Bacteria</taxon>
        <taxon>Bacillati</taxon>
        <taxon>Bacillota</taxon>
        <taxon>Clostridia</taxon>
        <taxon>Thermoanaerobacterales</taxon>
        <taxon>Thermoanaerobacteraceae</taxon>
        <taxon>Carboxydothermus</taxon>
    </lineage>
</organism>
<dbReference type="Pfam" id="PF06146">
    <property type="entry name" value="PsiE"/>
    <property type="match status" value="1"/>
</dbReference>
<evidence type="ECO:0000256" key="2">
    <source>
        <dbReference type="ARBA" id="ARBA00022475"/>
    </source>
</evidence>
<evidence type="ECO:0000256" key="3">
    <source>
        <dbReference type="ARBA" id="ARBA00022692"/>
    </source>
</evidence>
<dbReference type="OrthoDB" id="1724700at2"/>